<dbReference type="Pfam" id="PF04003">
    <property type="entry name" value="Utp12"/>
    <property type="match status" value="1"/>
</dbReference>
<dbReference type="EMBL" id="JAAIUW010000009">
    <property type="protein sequence ID" value="KAF7814345.1"/>
    <property type="molecule type" value="Genomic_DNA"/>
</dbReference>
<organism evidence="5 6">
    <name type="scientific">Senna tora</name>
    <dbReference type="NCBI Taxonomy" id="362788"/>
    <lineage>
        <taxon>Eukaryota</taxon>
        <taxon>Viridiplantae</taxon>
        <taxon>Streptophyta</taxon>
        <taxon>Embryophyta</taxon>
        <taxon>Tracheophyta</taxon>
        <taxon>Spermatophyta</taxon>
        <taxon>Magnoliopsida</taxon>
        <taxon>eudicotyledons</taxon>
        <taxon>Gunneridae</taxon>
        <taxon>Pentapetalae</taxon>
        <taxon>rosids</taxon>
        <taxon>fabids</taxon>
        <taxon>Fabales</taxon>
        <taxon>Fabaceae</taxon>
        <taxon>Caesalpinioideae</taxon>
        <taxon>Cassia clade</taxon>
        <taxon>Senna</taxon>
    </lineage>
</organism>
<dbReference type="InterPro" id="IPR001680">
    <property type="entry name" value="WD40_rpt"/>
</dbReference>
<dbReference type="Proteomes" id="UP000634136">
    <property type="component" value="Unassembled WGS sequence"/>
</dbReference>
<protein>
    <submittedName>
        <fullName evidence="5">WD repeat-containing protein 43-like isoform X1</fullName>
    </submittedName>
</protein>
<proteinExistence type="predicted"/>
<feature type="region of interest" description="Disordered" evidence="2">
    <location>
        <begin position="575"/>
        <end position="619"/>
    </location>
</feature>
<feature type="compositionally biased region" description="Acidic residues" evidence="2">
    <location>
        <begin position="582"/>
        <end position="596"/>
    </location>
</feature>
<dbReference type="Pfam" id="PF12894">
    <property type="entry name" value="ANAPC4_WD40"/>
    <property type="match status" value="1"/>
</dbReference>
<dbReference type="AlphaFoldDB" id="A0A834T2I3"/>
<feature type="compositionally biased region" description="Basic and acidic residues" evidence="2">
    <location>
        <begin position="597"/>
        <end position="611"/>
    </location>
</feature>
<dbReference type="InterPro" id="IPR015943">
    <property type="entry name" value="WD40/YVTN_repeat-like_dom_sf"/>
</dbReference>
<dbReference type="PROSITE" id="PS50082">
    <property type="entry name" value="WD_REPEATS_2"/>
    <property type="match status" value="1"/>
</dbReference>
<evidence type="ECO:0000313" key="5">
    <source>
        <dbReference type="EMBL" id="KAF7814345.1"/>
    </source>
</evidence>
<feature type="domain" description="Small-subunit processome Utp12" evidence="3">
    <location>
        <begin position="459"/>
        <end position="560"/>
    </location>
</feature>
<dbReference type="InterPro" id="IPR007148">
    <property type="entry name" value="SSU_processome_Utp12"/>
</dbReference>
<evidence type="ECO:0000256" key="1">
    <source>
        <dbReference type="PROSITE-ProRule" id="PRU00221"/>
    </source>
</evidence>
<evidence type="ECO:0000313" key="6">
    <source>
        <dbReference type="Proteomes" id="UP000634136"/>
    </source>
</evidence>
<dbReference type="InterPro" id="IPR036322">
    <property type="entry name" value="WD40_repeat_dom_sf"/>
</dbReference>
<dbReference type="PANTHER" id="PTHR45290">
    <property type="entry name" value="OS03G0300300 PROTEIN"/>
    <property type="match status" value="1"/>
</dbReference>
<feature type="domain" description="Anaphase-promoting complex subunit 4-like WD40" evidence="4">
    <location>
        <begin position="75"/>
        <end position="153"/>
    </location>
</feature>
<feature type="repeat" description="WD" evidence="1">
    <location>
        <begin position="13"/>
        <end position="43"/>
    </location>
</feature>
<dbReference type="Gene3D" id="2.130.10.10">
    <property type="entry name" value="YVTN repeat-like/Quinoprotein amine dehydrogenase"/>
    <property type="match status" value="2"/>
</dbReference>
<evidence type="ECO:0000259" key="3">
    <source>
        <dbReference type="Pfam" id="PF04003"/>
    </source>
</evidence>
<dbReference type="OrthoDB" id="30195at2759"/>
<reference evidence="5" key="1">
    <citation type="submission" date="2020-09" db="EMBL/GenBank/DDBJ databases">
        <title>Genome-Enabled Discovery of Anthraquinone Biosynthesis in Senna tora.</title>
        <authorList>
            <person name="Kang S.-H."/>
            <person name="Pandey R.P."/>
            <person name="Lee C.-M."/>
            <person name="Sim J.-S."/>
            <person name="Jeong J.-T."/>
            <person name="Choi B.-S."/>
            <person name="Jung M."/>
            <person name="Ginzburg D."/>
            <person name="Zhao K."/>
            <person name="Won S.Y."/>
            <person name="Oh T.-J."/>
            <person name="Yu Y."/>
            <person name="Kim N.-H."/>
            <person name="Lee O.R."/>
            <person name="Lee T.-H."/>
            <person name="Bashyal P."/>
            <person name="Kim T.-S."/>
            <person name="Lee W.-H."/>
            <person name="Kawkins C."/>
            <person name="Kim C.-K."/>
            <person name="Kim J.S."/>
            <person name="Ahn B.O."/>
            <person name="Rhee S.Y."/>
            <person name="Sohng J.K."/>
        </authorList>
    </citation>
    <scope>NUCLEOTIDE SEQUENCE</scope>
    <source>
        <tissue evidence="5">Leaf</tissue>
    </source>
</reference>
<keyword evidence="6" id="KW-1185">Reference proteome</keyword>
<feature type="compositionally biased region" description="Basic and acidic residues" evidence="2">
    <location>
        <begin position="282"/>
        <end position="295"/>
    </location>
</feature>
<feature type="region of interest" description="Disordered" evidence="2">
    <location>
        <begin position="276"/>
        <end position="300"/>
    </location>
</feature>
<gene>
    <name evidence="5" type="ORF">G2W53_028314</name>
</gene>
<evidence type="ECO:0000256" key="2">
    <source>
        <dbReference type="SAM" id="MobiDB-lite"/>
    </source>
</evidence>
<dbReference type="PANTHER" id="PTHR45290:SF3">
    <property type="entry name" value="OS01G0649000 PROTEIN"/>
    <property type="match status" value="1"/>
</dbReference>
<dbReference type="SUPFAM" id="SSF50978">
    <property type="entry name" value="WD40 repeat-like"/>
    <property type="match status" value="1"/>
</dbReference>
<keyword evidence="1" id="KW-0853">WD repeat</keyword>
<feature type="region of interest" description="Disordered" evidence="2">
    <location>
        <begin position="353"/>
        <end position="392"/>
    </location>
</feature>
<evidence type="ECO:0000259" key="4">
    <source>
        <dbReference type="Pfam" id="PF12894"/>
    </source>
</evidence>
<sequence length="619" mass="67158">MAKEKLKKFHLTAFTPSGDYLAALSSKGTAKVWNTDSGDLLAECKPSDGDSDICYSCIACSFIGKKRRKEQGTCLLALGKVDGSILAIDIFTSETKWTASYPGGVIGLSFAKKGHLLRVVGQNGMASEISADTGEVLKEFKISKKSISCLAFSHDEKFLAIVVGTKLRIVSWEDGKEVLKFSGGLGNVQYLSTSDDAKTLVTSDGGKLLQVWRCDLNSGTVSSGPTIPMRHTPLHFECHHGCTEKDDLAILAVSGSGAAYVWNLETSSENELQPTKITIKTNKGETDKQNSESPKKNRVSIISSRIQPMGADKEMKALVAYGSIEHPEFSVLNINNSGENIILNVADEAEPVNEHGISDGKALPVESKKSKKRRAESDSDLPTTTDKVDFADQGEVADGVVLDDDDVNEPTMGEKLASLNLVDENKSKSAKELEASVPAMPPSADSVHVLLKQALHADDRTLLLDCLYTQDEKVITKSISQLNPSNVLKLLQSLISIIESRGALVACAIPWLKCLLLQHATGIMSQESSFQALNSLYQMIESRISTFKSAIQLSSSLDILYSGVMDEVVEESQTVPVIFEDKDSDEESEDAMDIEDEKQSGEENDSDRDNEGIDDLMSE</sequence>
<dbReference type="InterPro" id="IPR024977">
    <property type="entry name" value="Apc4-like_WD40_dom"/>
</dbReference>
<comment type="caution">
    <text evidence="5">The sequence shown here is derived from an EMBL/GenBank/DDBJ whole genome shotgun (WGS) entry which is preliminary data.</text>
</comment>
<accession>A0A834T2I3</accession>
<name>A0A834T2I3_9FABA</name>
<dbReference type="SMART" id="SM00320">
    <property type="entry name" value="WD40"/>
    <property type="match status" value="3"/>
</dbReference>